<accession>Q94GN9</accession>
<protein>
    <submittedName>
        <fullName evidence="2">Uncharacterized protein</fullName>
    </submittedName>
</protein>
<name>Q94GN9_ORYSJ</name>
<proteinExistence type="predicted"/>
<evidence type="ECO:0000313" key="3">
    <source>
        <dbReference type="Proteomes" id="UP000000763"/>
    </source>
</evidence>
<reference evidence="3" key="1">
    <citation type="journal article" date="2005" name="Nature">
        <title>The map-based sequence of the rice genome.</title>
        <authorList>
            <consortium name="International rice genome sequencing project (IRGSP)"/>
            <person name="Matsumoto T."/>
            <person name="Wu J."/>
            <person name="Kanamori H."/>
            <person name="Katayose Y."/>
            <person name="Fujisawa M."/>
            <person name="Namiki N."/>
            <person name="Mizuno H."/>
            <person name="Yamamoto K."/>
            <person name="Antonio B.A."/>
            <person name="Baba T."/>
            <person name="Sakata K."/>
            <person name="Nagamura Y."/>
            <person name="Aoki H."/>
            <person name="Arikawa K."/>
            <person name="Arita K."/>
            <person name="Bito T."/>
            <person name="Chiden Y."/>
            <person name="Fujitsuka N."/>
            <person name="Fukunaka R."/>
            <person name="Hamada M."/>
            <person name="Harada C."/>
            <person name="Hayashi A."/>
            <person name="Hijishita S."/>
            <person name="Honda M."/>
            <person name="Hosokawa S."/>
            <person name="Ichikawa Y."/>
            <person name="Idonuma A."/>
            <person name="Iijima M."/>
            <person name="Ikeda M."/>
            <person name="Ikeno M."/>
            <person name="Ito K."/>
            <person name="Ito S."/>
            <person name="Ito T."/>
            <person name="Ito Y."/>
            <person name="Ito Y."/>
            <person name="Iwabuchi A."/>
            <person name="Kamiya K."/>
            <person name="Karasawa W."/>
            <person name="Kurita K."/>
            <person name="Katagiri S."/>
            <person name="Kikuta A."/>
            <person name="Kobayashi H."/>
            <person name="Kobayashi N."/>
            <person name="Machita K."/>
            <person name="Maehara T."/>
            <person name="Masukawa M."/>
            <person name="Mizubayashi T."/>
            <person name="Mukai Y."/>
            <person name="Nagasaki H."/>
            <person name="Nagata Y."/>
            <person name="Naito S."/>
            <person name="Nakashima M."/>
            <person name="Nakama Y."/>
            <person name="Nakamichi Y."/>
            <person name="Nakamura M."/>
            <person name="Meguro A."/>
            <person name="Negishi M."/>
            <person name="Ohta I."/>
            <person name="Ohta T."/>
            <person name="Okamoto M."/>
            <person name="Ono N."/>
            <person name="Saji S."/>
            <person name="Sakaguchi M."/>
            <person name="Sakai K."/>
            <person name="Shibata M."/>
            <person name="Shimokawa T."/>
            <person name="Song J."/>
            <person name="Takazaki Y."/>
            <person name="Terasawa K."/>
            <person name="Tsugane M."/>
            <person name="Tsuji K."/>
            <person name="Ueda S."/>
            <person name="Waki K."/>
            <person name="Yamagata H."/>
            <person name="Yamamoto M."/>
            <person name="Yamamoto S."/>
            <person name="Yamane H."/>
            <person name="Yoshiki S."/>
            <person name="Yoshihara R."/>
            <person name="Yukawa K."/>
            <person name="Zhong H."/>
            <person name="Yano M."/>
            <person name="Yuan Q."/>
            <person name="Ouyang S."/>
            <person name="Liu J."/>
            <person name="Jones K.M."/>
            <person name="Gansberger K."/>
            <person name="Moffat K."/>
            <person name="Hill J."/>
            <person name="Bera J."/>
            <person name="Fadrosh D."/>
            <person name="Jin S."/>
            <person name="Johri S."/>
            <person name="Kim M."/>
            <person name="Overton L."/>
            <person name="Reardon M."/>
            <person name="Tsitrin T."/>
            <person name="Vuong H."/>
            <person name="Weaver B."/>
            <person name="Ciecko A."/>
            <person name="Tallon L."/>
            <person name="Jackson J."/>
            <person name="Pai G."/>
            <person name="Aken S.V."/>
            <person name="Utterback T."/>
            <person name="Reidmuller S."/>
            <person name="Feldblyum T."/>
            <person name="Hsiao J."/>
            <person name="Zismann V."/>
            <person name="Iobst S."/>
            <person name="de Vazeille A.R."/>
            <person name="Buell C.R."/>
            <person name="Ying K."/>
            <person name="Li Y."/>
            <person name="Lu T."/>
            <person name="Huang Y."/>
            <person name="Zhao Q."/>
            <person name="Feng Q."/>
            <person name="Zhang L."/>
            <person name="Zhu J."/>
            <person name="Weng Q."/>
            <person name="Mu J."/>
            <person name="Lu Y."/>
            <person name="Fan D."/>
            <person name="Liu Y."/>
            <person name="Guan J."/>
            <person name="Zhang Y."/>
            <person name="Yu S."/>
            <person name="Liu X."/>
            <person name="Zhang Y."/>
            <person name="Hong G."/>
            <person name="Han B."/>
            <person name="Choisne N."/>
            <person name="Demange N."/>
            <person name="Orjeda G."/>
            <person name="Samain S."/>
            <person name="Cattolico L."/>
            <person name="Pelletier E."/>
            <person name="Couloux A."/>
            <person name="Segurens B."/>
            <person name="Wincker P."/>
            <person name="D'Hont A."/>
            <person name="Scarpelli C."/>
            <person name="Weissenbach J."/>
            <person name="Salanoubat M."/>
            <person name="Quetier F."/>
            <person name="Yu Y."/>
            <person name="Kim H.R."/>
            <person name="Rambo T."/>
            <person name="Currie J."/>
            <person name="Collura K."/>
            <person name="Luo M."/>
            <person name="Yang T."/>
            <person name="Ammiraju J.S.S."/>
            <person name="Engler F."/>
            <person name="Soderlund C."/>
            <person name="Wing R.A."/>
            <person name="Palmer L.E."/>
            <person name="de la Bastide M."/>
            <person name="Spiegel L."/>
            <person name="Nascimento L."/>
            <person name="Zutavern T."/>
            <person name="O'Shaughnessy A."/>
            <person name="Dike S."/>
            <person name="Dedhia N."/>
            <person name="Preston R."/>
            <person name="Balija V."/>
            <person name="McCombie W.R."/>
            <person name="Chow T."/>
            <person name="Chen H."/>
            <person name="Chung M."/>
            <person name="Chen C."/>
            <person name="Shaw J."/>
            <person name="Wu H."/>
            <person name="Hsiao K."/>
            <person name="Chao Y."/>
            <person name="Chu M."/>
            <person name="Cheng C."/>
            <person name="Hour A."/>
            <person name="Lee P."/>
            <person name="Lin S."/>
            <person name="Lin Y."/>
            <person name="Liou J."/>
            <person name="Liu S."/>
            <person name="Hsing Y."/>
            <person name="Raghuvanshi S."/>
            <person name="Mohanty A."/>
            <person name="Bharti A.K."/>
            <person name="Gaur A."/>
            <person name="Gupta V."/>
            <person name="Kumar D."/>
            <person name="Ravi V."/>
            <person name="Vij S."/>
            <person name="Kapur A."/>
            <person name="Khurana P."/>
            <person name="Khurana P."/>
            <person name="Khurana J.P."/>
            <person name="Tyagi A.K."/>
            <person name="Gaikwad K."/>
            <person name="Singh A."/>
            <person name="Dalal V."/>
            <person name="Srivastava S."/>
            <person name="Dixit A."/>
            <person name="Pal A.K."/>
            <person name="Ghazi I.A."/>
            <person name="Yadav M."/>
            <person name="Pandit A."/>
            <person name="Bhargava A."/>
            <person name="Sureshbabu K."/>
            <person name="Batra K."/>
            <person name="Sharma T.R."/>
            <person name="Mohapatra T."/>
            <person name="Singh N.K."/>
            <person name="Messing J."/>
            <person name="Nelson A.B."/>
            <person name="Fuks G."/>
            <person name="Kavchok S."/>
            <person name="Keizer G."/>
            <person name="Linton E."/>
            <person name="Llaca V."/>
            <person name="Song R."/>
            <person name="Tanyolac B."/>
            <person name="Young S."/>
            <person name="Ho-Il K."/>
            <person name="Hahn J.H."/>
            <person name="Sangsakoo G."/>
            <person name="Vanavichit A."/>
            <person name="de Mattos Luiz.A.T."/>
            <person name="Zimmer P.D."/>
            <person name="Malone G."/>
            <person name="Dellagostin O."/>
            <person name="de Oliveira A.C."/>
            <person name="Bevan M."/>
            <person name="Bancroft I."/>
            <person name="Minx P."/>
            <person name="Cordum H."/>
            <person name="Wilson R."/>
            <person name="Cheng Z."/>
            <person name="Jin W."/>
            <person name="Jiang J."/>
            <person name="Leong S.A."/>
            <person name="Iwama H."/>
            <person name="Gojobori T."/>
            <person name="Itoh T."/>
            <person name="Niimura Y."/>
            <person name="Fujii Y."/>
            <person name="Habara T."/>
            <person name="Sakai H."/>
            <person name="Sato Y."/>
            <person name="Wilson G."/>
            <person name="Kumar K."/>
            <person name="McCouch S."/>
            <person name="Juretic N."/>
            <person name="Hoen D."/>
            <person name="Wright S."/>
            <person name="Bruskiewich R."/>
            <person name="Bureau T."/>
            <person name="Miyao A."/>
            <person name="Hirochika H."/>
            <person name="Nishikawa T."/>
            <person name="Kadowaki K."/>
            <person name="Sugiura M."/>
            <person name="Burr B."/>
            <person name="Sasaki T."/>
        </authorList>
    </citation>
    <scope>NUCLEOTIDE SEQUENCE [LARGE SCALE GENOMIC DNA]</scope>
    <source>
        <strain evidence="3">cv. Nipponbare</strain>
    </source>
</reference>
<dbReference type="EMBL" id="AC087852">
    <property type="protein sequence ID" value="AAK71561.1"/>
    <property type="molecule type" value="Genomic_DNA"/>
</dbReference>
<feature type="compositionally biased region" description="Basic and acidic residues" evidence="1">
    <location>
        <begin position="64"/>
        <end position="76"/>
    </location>
</feature>
<reference evidence="3" key="2">
    <citation type="journal article" date="2008" name="Nucleic Acids Res.">
        <title>The rice annotation project database (RAP-DB): 2008 update.</title>
        <authorList>
            <consortium name="The rice annotation project (RAP)"/>
        </authorList>
    </citation>
    <scope>GENOME REANNOTATION</scope>
    <source>
        <strain evidence="3">cv. Nipponbare</strain>
    </source>
</reference>
<evidence type="ECO:0000313" key="2">
    <source>
        <dbReference type="EMBL" id="AAK71561.1"/>
    </source>
</evidence>
<dbReference type="Proteomes" id="UP000000763">
    <property type="component" value="Chromosome 3"/>
</dbReference>
<evidence type="ECO:0000256" key="1">
    <source>
        <dbReference type="SAM" id="MobiDB-lite"/>
    </source>
</evidence>
<organism evidence="2 3">
    <name type="scientific">Oryza sativa subsp. japonica</name>
    <name type="common">Rice</name>
    <dbReference type="NCBI Taxonomy" id="39947"/>
    <lineage>
        <taxon>Eukaryota</taxon>
        <taxon>Viridiplantae</taxon>
        <taxon>Streptophyta</taxon>
        <taxon>Embryophyta</taxon>
        <taxon>Tracheophyta</taxon>
        <taxon>Spermatophyta</taxon>
        <taxon>Magnoliopsida</taxon>
        <taxon>Liliopsida</taxon>
        <taxon>Poales</taxon>
        <taxon>Poaceae</taxon>
        <taxon>BOP clade</taxon>
        <taxon>Oryzoideae</taxon>
        <taxon>Oryzeae</taxon>
        <taxon>Oryzinae</taxon>
        <taxon>Oryza</taxon>
        <taxon>Oryza sativa</taxon>
    </lineage>
</organism>
<sequence>MATGARATIPARAAVGVTDEYRYSTRDGHNDTQHAQASSYYFGRRVHTRLIYKKQELELPSPARRHDDADGAREPQEANEWTHLSFTDALLAFVYDPPTHGAAALEDVLAPLPGADLRTDKRPPECVVDGEFRRAGAVL</sequence>
<dbReference type="AlphaFoldDB" id="Q94GN9"/>
<gene>
    <name evidence="2" type="primary">OJ1124_H03.22</name>
</gene>
<feature type="region of interest" description="Disordered" evidence="1">
    <location>
        <begin position="57"/>
        <end position="80"/>
    </location>
</feature>